<keyword evidence="2" id="KW-0560">Oxidoreductase</keyword>
<dbReference type="Gene3D" id="3.40.50.720">
    <property type="entry name" value="NAD(P)-binding Rossmann-like Domain"/>
    <property type="match status" value="1"/>
</dbReference>
<dbReference type="SMART" id="SM00829">
    <property type="entry name" value="PKS_ER"/>
    <property type="match status" value="1"/>
</dbReference>
<dbReference type="EC" id="1.3.1.-" evidence="2"/>
<feature type="domain" description="Enoyl reductase (ER)" evidence="1">
    <location>
        <begin position="15"/>
        <end position="334"/>
    </location>
</feature>
<sequence>MTFRAALIEQTVTGGRVQDHRAELADLDDDFLAGSGGDSPVDIDVLYSGINYKDGLALAGKPGVARTSPLVPGIDLVGEVRTSADARFSPGDAVVLTGGGIGESAHGGLAQRARVSAEYLVKLPEGLTPGRAAAIGTAGFTAMLSVLALERGGVQTDAGRVVVTGSAGGVGSVAIAVLAKLGFEVTAVTGRADTQGDYLHRLGATELLDRQEFAETGAPLQKRRWAGGVDSVGSATLANVLAQTDDGGTVTSCGLAQGHDLPTTVMPFILRGVTLAGINSVTAPRALREEAWARLAGDLPVELLDEMTQEIALGEVFAQAEKILAGQVRGRTVVNLAS</sequence>
<dbReference type="Pfam" id="PF08240">
    <property type="entry name" value="ADH_N"/>
    <property type="match status" value="1"/>
</dbReference>
<dbReference type="InterPro" id="IPR036291">
    <property type="entry name" value="NAD(P)-bd_dom_sf"/>
</dbReference>
<dbReference type="EMBL" id="JADBED010000001">
    <property type="protein sequence ID" value="MBE1524719.1"/>
    <property type="molecule type" value="Genomic_DNA"/>
</dbReference>
<dbReference type="InterPro" id="IPR013149">
    <property type="entry name" value="ADH-like_C"/>
</dbReference>
<dbReference type="InterPro" id="IPR011032">
    <property type="entry name" value="GroES-like_sf"/>
</dbReference>
<protein>
    <submittedName>
        <fullName evidence="2">Acrylyl-CoA reductase (NADPH)</fullName>
        <ecNumber evidence="2">1.3.1.-</ecNumber>
    </submittedName>
</protein>
<keyword evidence="3" id="KW-1185">Reference proteome</keyword>
<dbReference type="CDD" id="cd08288">
    <property type="entry name" value="MDR_yhdh"/>
    <property type="match status" value="1"/>
</dbReference>
<accession>A0ABR9JFL7</accession>
<organism evidence="2 3">
    <name type="scientific">Nesterenkonia lutea</name>
    <dbReference type="NCBI Taxonomy" id="272919"/>
    <lineage>
        <taxon>Bacteria</taxon>
        <taxon>Bacillati</taxon>
        <taxon>Actinomycetota</taxon>
        <taxon>Actinomycetes</taxon>
        <taxon>Micrococcales</taxon>
        <taxon>Micrococcaceae</taxon>
        <taxon>Nesterenkonia</taxon>
    </lineage>
</organism>
<gene>
    <name evidence="2" type="ORF">H4W27_001837</name>
</gene>
<dbReference type="InterPro" id="IPR013154">
    <property type="entry name" value="ADH-like_N"/>
</dbReference>
<dbReference type="InterPro" id="IPR051397">
    <property type="entry name" value="Zn-ADH-like_protein"/>
</dbReference>
<comment type="caution">
    <text evidence="2">The sequence shown here is derived from an EMBL/GenBank/DDBJ whole genome shotgun (WGS) entry which is preliminary data.</text>
</comment>
<dbReference type="InterPro" id="IPR020843">
    <property type="entry name" value="ER"/>
</dbReference>
<evidence type="ECO:0000313" key="2">
    <source>
        <dbReference type="EMBL" id="MBE1524719.1"/>
    </source>
</evidence>
<dbReference type="SUPFAM" id="SSF51735">
    <property type="entry name" value="NAD(P)-binding Rossmann-fold domains"/>
    <property type="match status" value="1"/>
</dbReference>
<dbReference type="Pfam" id="PF00107">
    <property type="entry name" value="ADH_zinc_N"/>
    <property type="match status" value="1"/>
</dbReference>
<dbReference type="SUPFAM" id="SSF50129">
    <property type="entry name" value="GroES-like"/>
    <property type="match status" value="1"/>
</dbReference>
<reference evidence="2 3" key="1">
    <citation type="submission" date="2020-10" db="EMBL/GenBank/DDBJ databases">
        <title>Sequencing the genomes of 1000 actinobacteria strains.</title>
        <authorList>
            <person name="Klenk H.-P."/>
        </authorList>
    </citation>
    <scope>NUCLEOTIDE SEQUENCE [LARGE SCALE GENOMIC DNA]</scope>
    <source>
        <strain evidence="2 3">DSM 15666</strain>
    </source>
</reference>
<dbReference type="PANTHER" id="PTHR43677">
    <property type="entry name" value="SHORT-CHAIN DEHYDROGENASE/REDUCTASE"/>
    <property type="match status" value="1"/>
</dbReference>
<dbReference type="PANTHER" id="PTHR43677:SF1">
    <property type="entry name" value="ACRYLYL-COA REDUCTASE ACUI-RELATED"/>
    <property type="match status" value="1"/>
</dbReference>
<dbReference type="RefSeq" id="WP_192595696.1">
    <property type="nucleotide sequence ID" value="NZ_BAAALJ010000003.1"/>
</dbReference>
<evidence type="ECO:0000259" key="1">
    <source>
        <dbReference type="SMART" id="SM00829"/>
    </source>
</evidence>
<name>A0ABR9JFL7_9MICC</name>
<proteinExistence type="predicted"/>
<evidence type="ECO:0000313" key="3">
    <source>
        <dbReference type="Proteomes" id="UP000643525"/>
    </source>
</evidence>
<dbReference type="Gene3D" id="3.90.180.10">
    <property type="entry name" value="Medium-chain alcohol dehydrogenases, catalytic domain"/>
    <property type="match status" value="1"/>
</dbReference>
<dbReference type="NCBIfam" id="TIGR02823">
    <property type="entry name" value="oxido_YhdH"/>
    <property type="match status" value="1"/>
</dbReference>
<dbReference type="Proteomes" id="UP000643525">
    <property type="component" value="Unassembled WGS sequence"/>
</dbReference>
<dbReference type="InterPro" id="IPR014188">
    <property type="entry name" value="Acrylyl-CoA_reductase_AcuI"/>
</dbReference>
<dbReference type="GO" id="GO:0016491">
    <property type="term" value="F:oxidoreductase activity"/>
    <property type="evidence" value="ECO:0007669"/>
    <property type="project" value="UniProtKB-KW"/>
</dbReference>